<evidence type="ECO:0000313" key="2">
    <source>
        <dbReference type="Proteomes" id="UP000654922"/>
    </source>
</evidence>
<evidence type="ECO:0000313" key="1">
    <source>
        <dbReference type="EMBL" id="KAF7174637.1"/>
    </source>
</evidence>
<accession>A0A8H6QMP9</accession>
<protein>
    <submittedName>
        <fullName evidence="1">Uncharacterized protein</fullName>
    </submittedName>
</protein>
<comment type="caution">
    <text evidence="1">The sequence shown here is derived from an EMBL/GenBank/DDBJ whole genome shotgun (WGS) entry which is preliminary data.</text>
</comment>
<sequence>MSNPFAAKFFSMARVSSPYAWLVSLRSAQQALRQTFPQPVFESSVPEPREVAVGVVWGVEVEFPLLDLAPGPYVEAGVEGSEFGGDGGVESGVGVA</sequence>
<name>A0A8H6QMP9_9EURO</name>
<dbReference type="Proteomes" id="UP000654922">
    <property type="component" value="Unassembled WGS sequence"/>
</dbReference>
<dbReference type="EMBL" id="JACBAE010000653">
    <property type="protein sequence ID" value="KAF7174637.1"/>
    <property type="molecule type" value="Genomic_DNA"/>
</dbReference>
<proteinExistence type="predicted"/>
<reference evidence="1" key="1">
    <citation type="submission" date="2020-06" db="EMBL/GenBank/DDBJ databases">
        <title>Draft genome sequences of strains closely related to Aspergillus parafelis and Aspergillus hiratsukae.</title>
        <authorList>
            <person name="Dos Santos R.A.C."/>
            <person name="Rivero-Menendez O."/>
            <person name="Steenwyk J.L."/>
            <person name="Mead M.E."/>
            <person name="Goldman G.H."/>
            <person name="Alastruey-Izquierdo A."/>
            <person name="Rokas A."/>
        </authorList>
    </citation>
    <scope>NUCLEOTIDE SEQUENCE</scope>
    <source>
        <strain evidence="1">CNM-CM5623</strain>
    </source>
</reference>
<organism evidence="1 2">
    <name type="scientific">Aspergillus felis</name>
    <dbReference type="NCBI Taxonomy" id="1287682"/>
    <lineage>
        <taxon>Eukaryota</taxon>
        <taxon>Fungi</taxon>
        <taxon>Dikarya</taxon>
        <taxon>Ascomycota</taxon>
        <taxon>Pezizomycotina</taxon>
        <taxon>Eurotiomycetes</taxon>
        <taxon>Eurotiomycetidae</taxon>
        <taxon>Eurotiales</taxon>
        <taxon>Aspergillaceae</taxon>
        <taxon>Aspergillus</taxon>
        <taxon>Aspergillus subgen. Fumigati</taxon>
    </lineage>
</organism>
<dbReference type="AlphaFoldDB" id="A0A8H6QMP9"/>
<gene>
    <name evidence="1" type="ORF">CNMCM5623_008978</name>
</gene>